<protein>
    <submittedName>
        <fullName evidence="2">Stage III sporulation protein AF</fullName>
    </submittedName>
</protein>
<dbReference type="OrthoDB" id="2375554at2"/>
<comment type="caution">
    <text evidence="2">The sequence shown here is derived from an EMBL/GenBank/DDBJ whole genome shotgun (WGS) entry which is preliminary data.</text>
</comment>
<proteinExistence type="predicted"/>
<dbReference type="Pfam" id="PF09581">
    <property type="entry name" value="Spore_III_AF"/>
    <property type="match status" value="1"/>
</dbReference>
<dbReference type="RefSeq" id="WP_147665681.1">
    <property type="nucleotide sequence ID" value="NZ_VDUW01000001.1"/>
</dbReference>
<name>A0A5C8P3Q7_9BACI</name>
<accession>A0A5C8P3Q7</accession>
<keyword evidence="3" id="KW-1185">Reference proteome</keyword>
<evidence type="ECO:0000313" key="2">
    <source>
        <dbReference type="EMBL" id="TXL67944.1"/>
    </source>
</evidence>
<dbReference type="Proteomes" id="UP000321574">
    <property type="component" value="Unassembled WGS sequence"/>
</dbReference>
<feature type="transmembrane region" description="Helical" evidence="1">
    <location>
        <begin position="33"/>
        <end position="51"/>
    </location>
</feature>
<reference evidence="2 3" key="1">
    <citation type="submission" date="2019-06" db="EMBL/GenBank/DDBJ databases">
        <title>Cerasibacillus sp. nov., isolated from maize field.</title>
        <authorList>
            <person name="Lin S.-Y."/>
            <person name="Tsai C.-F."/>
            <person name="Young C.-C."/>
        </authorList>
    </citation>
    <scope>NUCLEOTIDE SEQUENCE [LARGE SCALE GENOMIC DNA]</scope>
    <source>
        <strain evidence="2 3">CC-CFT480</strain>
    </source>
</reference>
<keyword evidence="1" id="KW-0812">Transmembrane</keyword>
<evidence type="ECO:0000256" key="1">
    <source>
        <dbReference type="SAM" id="Phobius"/>
    </source>
</evidence>
<dbReference type="NCBIfam" id="TIGR02896">
    <property type="entry name" value="spore_III_AF"/>
    <property type="match status" value="1"/>
</dbReference>
<dbReference type="EMBL" id="VDUW01000001">
    <property type="protein sequence ID" value="TXL67944.1"/>
    <property type="molecule type" value="Genomic_DNA"/>
</dbReference>
<dbReference type="InterPro" id="IPR014245">
    <property type="entry name" value="Spore_III_AF"/>
</dbReference>
<dbReference type="AlphaFoldDB" id="A0A5C8P3Q7"/>
<sequence length="213" mass="25041">MDYIIQWTTQIIIFIILAIIIDLIIPNNALEKYIRFVMGLILLLLFLQPILQLFQVDVQSTVEKTFARTMNQMETNYSKGSLENMIEIEKSEIELTQHAYILEEMAVQLKELAKEPLQEEFQVEIMTIDFLFENEEDFSYENLQEVIVYVGEEENKDREGVVNEVDEVVIGPEDKETEKDEIDKEEIISHLEEIWQLYDKKIVIEWEGGNVVS</sequence>
<evidence type="ECO:0000313" key="3">
    <source>
        <dbReference type="Proteomes" id="UP000321574"/>
    </source>
</evidence>
<organism evidence="2 3">
    <name type="scientific">Cerasibacillus terrae</name>
    <dbReference type="NCBI Taxonomy" id="2498845"/>
    <lineage>
        <taxon>Bacteria</taxon>
        <taxon>Bacillati</taxon>
        <taxon>Bacillota</taxon>
        <taxon>Bacilli</taxon>
        <taxon>Bacillales</taxon>
        <taxon>Bacillaceae</taxon>
        <taxon>Cerasibacillus</taxon>
    </lineage>
</organism>
<feature type="transmembrane region" description="Helical" evidence="1">
    <location>
        <begin position="6"/>
        <end position="26"/>
    </location>
</feature>
<keyword evidence="1" id="KW-0472">Membrane</keyword>
<keyword evidence="1" id="KW-1133">Transmembrane helix</keyword>
<gene>
    <name evidence="2" type="primary">spoIIIAF</name>
    <name evidence="2" type="ORF">FHP05_02675</name>
</gene>